<dbReference type="CDD" id="cd19138">
    <property type="entry name" value="AKR_YeaE"/>
    <property type="match status" value="1"/>
</dbReference>
<feature type="active site" description="Proton donor" evidence="1">
    <location>
        <position position="54"/>
    </location>
</feature>
<accession>A0A7K2IRL6</accession>
<dbReference type="AlphaFoldDB" id="A0A7K2IRL6"/>
<organism evidence="6 7">
    <name type="scientific">Nocardiopsis alba</name>
    <dbReference type="NCBI Taxonomy" id="53437"/>
    <lineage>
        <taxon>Bacteria</taxon>
        <taxon>Bacillati</taxon>
        <taxon>Actinomycetota</taxon>
        <taxon>Actinomycetes</taxon>
        <taxon>Streptosporangiales</taxon>
        <taxon>Nocardiopsidaceae</taxon>
        <taxon>Nocardiopsis</taxon>
    </lineage>
</organism>
<dbReference type="Pfam" id="PF00248">
    <property type="entry name" value="Aldo_ket_red"/>
    <property type="match status" value="1"/>
</dbReference>
<dbReference type="Gene3D" id="3.20.20.100">
    <property type="entry name" value="NADP-dependent oxidoreductase domain"/>
    <property type="match status" value="1"/>
</dbReference>
<sequence length="278" mass="30293">MRDLNTPSGERPLPVLGQGTWGMGETASARADEVAALRHGLDLGLGLIDTAEMYGSGGSEEVVGEAIRGRRDEVFLVSKVLPHNADRSGTVAACERSLRRLGTDHLDLYLLHWRGGHPLEETLEAFAELRDAGKIGAFGVSNLDTDDMRELRSVPGGEECATDQILYNLTRRGPEFDLLPWCREHGIPVMAYSPIEQGRLLGDEVLGRIAEEHGASPAQVALAWILTDRNLCAIPKASRVEHVEANRAALDLRLTSDDLRALDEHFPAPTGKVPLEIL</sequence>
<evidence type="ECO:0000259" key="5">
    <source>
        <dbReference type="Pfam" id="PF00248"/>
    </source>
</evidence>
<dbReference type="RefSeq" id="WP_161110817.1">
    <property type="nucleotide sequence ID" value="NZ_JBHYPC010000011.1"/>
</dbReference>
<feature type="binding site" evidence="2">
    <location>
        <position position="112"/>
    </location>
    <ligand>
        <name>substrate</name>
    </ligand>
</feature>
<dbReference type="PRINTS" id="PR00069">
    <property type="entry name" value="ALDKETRDTASE"/>
</dbReference>
<comment type="caution">
    <text evidence="6">The sequence shown here is derived from an EMBL/GenBank/DDBJ whole genome shotgun (WGS) entry which is preliminary data.</text>
</comment>
<evidence type="ECO:0000313" key="7">
    <source>
        <dbReference type="Proteomes" id="UP000467124"/>
    </source>
</evidence>
<evidence type="ECO:0000313" key="6">
    <source>
        <dbReference type="EMBL" id="MYR32629.1"/>
    </source>
</evidence>
<dbReference type="InterPro" id="IPR036812">
    <property type="entry name" value="NAD(P)_OxRdtase_dom_sf"/>
</dbReference>
<dbReference type="Proteomes" id="UP000467124">
    <property type="component" value="Unassembled WGS sequence"/>
</dbReference>
<feature type="domain" description="NADP-dependent oxidoreductase" evidence="5">
    <location>
        <begin position="16"/>
        <end position="265"/>
    </location>
</feature>
<dbReference type="PANTHER" id="PTHR43638:SF3">
    <property type="entry name" value="ALDEHYDE REDUCTASE"/>
    <property type="match status" value="1"/>
</dbReference>
<dbReference type="InterPro" id="IPR020471">
    <property type="entry name" value="AKR"/>
</dbReference>
<dbReference type="SUPFAM" id="SSF51430">
    <property type="entry name" value="NAD(P)-linked oxidoreductase"/>
    <property type="match status" value="1"/>
</dbReference>
<dbReference type="GO" id="GO:0016491">
    <property type="term" value="F:oxidoreductase activity"/>
    <property type="evidence" value="ECO:0007669"/>
    <property type="project" value="InterPro"/>
</dbReference>
<protein>
    <submittedName>
        <fullName evidence="6">Aldo/keto reductase</fullName>
    </submittedName>
</protein>
<evidence type="ECO:0000256" key="2">
    <source>
        <dbReference type="PIRSR" id="PIRSR000097-2"/>
    </source>
</evidence>
<gene>
    <name evidence="6" type="ORF">GTW20_10170</name>
</gene>
<dbReference type="InterPro" id="IPR023210">
    <property type="entry name" value="NADP_OxRdtase_dom"/>
</dbReference>
<feature type="region of interest" description="Disordered" evidence="4">
    <location>
        <begin position="1"/>
        <end position="20"/>
    </location>
</feature>
<dbReference type="PANTHER" id="PTHR43638">
    <property type="entry name" value="OXIDOREDUCTASE, ALDO/KETO REDUCTASE FAMILY PROTEIN"/>
    <property type="match status" value="1"/>
</dbReference>
<evidence type="ECO:0000256" key="3">
    <source>
        <dbReference type="PIRSR" id="PIRSR000097-3"/>
    </source>
</evidence>
<proteinExistence type="predicted"/>
<reference evidence="6 7" key="1">
    <citation type="journal article" date="2019" name="Nat. Commun.">
        <title>The antimicrobial potential of Streptomyces from insect microbiomes.</title>
        <authorList>
            <person name="Chevrette M.G."/>
            <person name="Carlson C.M."/>
            <person name="Ortega H.E."/>
            <person name="Thomas C."/>
            <person name="Ananiev G.E."/>
            <person name="Barns K.J."/>
            <person name="Book A.J."/>
            <person name="Cagnazzo J."/>
            <person name="Carlos C."/>
            <person name="Flanigan W."/>
            <person name="Grubbs K.J."/>
            <person name="Horn H.A."/>
            <person name="Hoffmann F.M."/>
            <person name="Klassen J.L."/>
            <person name="Knack J.J."/>
            <person name="Lewin G.R."/>
            <person name="McDonald B.R."/>
            <person name="Muller L."/>
            <person name="Melo W.G.P."/>
            <person name="Pinto-Tomas A.A."/>
            <person name="Schmitz A."/>
            <person name="Wendt-Pienkowski E."/>
            <person name="Wildman S."/>
            <person name="Zhao M."/>
            <person name="Zhang F."/>
            <person name="Bugni T.S."/>
            <person name="Andes D.R."/>
            <person name="Pupo M.T."/>
            <person name="Currie C.R."/>
        </authorList>
    </citation>
    <scope>NUCLEOTIDE SEQUENCE [LARGE SCALE GENOMIC DNA]</scope>
    <source>
        <strain evidence="6 7">SID5840</strain>
    </source>
</reference>
<name>A0A7K2IRL6_9ACTN</name>
<dbReference type="PIRSF" id="PIRSF000097">
    <property type="entry name" value="AKR"/>
    <property type="match status" value="1"/>
</dbReference>
<feature type="site" description="Lowers pKa of active site Tyr" evidence="3">
    <location>
        <position position="79"/>
    </location>
</feature>
<evidence type="ECO:0000256" key="4">
    <source>
        <dbReference type="SAM" id="MobiDB-lite"/>
    </source>
</evidence>
<evidence type="ECO:0000256" key="1">
    <source>
        <dbReference type="PIRSR" id="PIRSR000097-1"/>
    </source>
</evidence>
<dbReference type="EMBL" id="WWHY01000001">
    <property type="protein sequence ID" value="MYR32629.1"/>
    <property type="molecule type" value="Genomic_DNA"/>
</dbReference>